<evidence type="ECO:0000313" key="3">
    <source>
        <dbReference type="Proteomes" id="UP000321484"/>
    </source>
</evidence>
<feature type="transmembrane region" description="Helical" evidence="1">
    <location>
        <begin position="39"/>
        <end position="62"/>
    </location>
</feature>
<dbReference type="RefSeq" id="WP_146818947.1">
    <property type="nucleotide sequence ID" value="NZ_BJYK01000001.1"/>
</dbReference>
<gene>
    <name evidence="2" type="ORF">AFE02nite_02520</name>
</gene>
<dbReference type="OrthoDB" id="5065240at2"/>
<keyword evidence="1" id="KW-0812">Transmembrane</keyword>
<sequence length="208" mass="22592">MATQVPRSTVWKARVIFFGGLFVGLGLLGWAAVSPEPPVWAWVVGGLLTAFFGYNVASAVVFRLRYRTPEERDAARERLLMGPDGHAREEARGILAKQATTYTDEVLRIGRTATGVVVFAADGNHEHDTRRLAYLELDVSAYGAKPHRVRTGDWVAPATLRALVPGVALEVKVDPADPDRVAVDWPRSLPRLQQATPAAGSGPMTIVL</sequence>
<keyword evidence="1" id="KW-1133">Transmembrane helix</keyword>
<keyword evidence="1" id="KW-0472">Membrane</keyword>
<reference evidence="2 3" key="1">
    <citation type="submission" date="2019-07" db="EMBL/GenBank/DDBJ databases">
        <title>Whole genome shotgun sequence of Actinotalea fermentans NBRC 105374.</title>
        <authorList>
            <person name="Hosoyama A."/>
            <person name="Uohara A."/>
            <person name="Ohji S."/>
            <person name="Ichikawa N."/>
        </authorList>
    </citation>
    <scope>NUCLEOTIDE SEQUENCE [LARGE SCALE GENOMIC DNA]</scope>
    <source>
        <strain evidence="2 3">NBRC 105374</strain>
    </source>
</reference>
<name>A0A511YTJ2_9CELL</name>
<evidence type="ECO:0000313" key="2">
    <source>
        <dbReference type="EMBL" id="GEN78518.1"/>
    </source>
</evidence>
<dbReference type="Proteomes" id="UP000321484">
    <property type="component" value="Unassembled WGS sequence"/>
</dbReference>
<dbReference type="AlphaFoldDB" id="A0A511YTJ2"/>
<dbReference type="EMBL" id="BJYK01000001">
    <property type="protein sequence ID" value="GEN78518.1"/>
    <property type="molecule type" value="Genomic_DNA"/>
</dbReference>
<organism evidence="2 3">
    <name type="scientific">Actinotalea fermentans</name>
    <dbReference type="NCBI Taxonomy" id="43671"/>
    <lineage>
        <taxon>Bacteria</taxon>
        <taxon>Bacillati</taxon>
        <taxon>Actinomycetota</taxon>
        <taxon>Actinomycetes</taxon>
        <taxon>Micrococcales</taxon>
        <taxon>Cellulomonadaceae</taxon>
        <taxon>Actinotalea</taxon>
    </lineage>
</organism>
<keyword evidence="3" id="KW-1185">Reference proteome</keyword>
<feature type="transmembrane region" description="Helical" evidence="1">
    <location>
        <begin position="15"/>
        <end position="33"/>
    </location>
</feature>
<proteinExistence type="predicted"/>
<accession>A0A511YTJ2</accession>
<comment type="caution">
    <text evidence="2">The sequence shown here is derived from an EMBL/GenBank/DDBJ whole genome shotgun (WGS) entry which is preliminary data.</text>
</comment>
<evidence type="ECO:0000256" key="1">
    <source>
        <dbReference type="SAM" id="Phobius"/>
    </source>
</evidence>
<protein>
    <submittedName>
        <fullName evidence="2">Uncharacterized protein</fullName>
    </submittedName>
</protein>